<dbReference type="PROSITE" id="PS51257">
    <property type="entry name" value="PROKAR_LIPOPROTEIN"/>
    <property type="match status" value="1"/>
</dbReference>
<name>A0A6B8RMC1_9BACL</name>
<evidence type="ECO:0000259" key="2">
    <source>
        <dbReference type="Pfam" id="PF10646"/>
    </source>
</evidence>
<feature type="signal peptide" evidence="1">
    <location>
        <begin position="1"/>
        <end position="21"/>
    </location>
</feature>
<protein>
    <recommendedName>
        <fullName evidence="2">GerMN domain-containing protein</fullName>
    </recommendedName>
</protein>
<evidence type="ECO:0000256" key="1">
    <source>
        <dbReference type="SAM" id="SignalP"/>
    </source>
</evidence>
<dbReference type="Proteomes" id="UP000426246">
    <property type="component" value="Chromosome"/>
</dbReference>
<feature type="domain" description="GerMN" evidence="2">
    <location>
        <begin position="60"/>
        <end position="168"/>
    </location>
</feature>
<dbReference type="EMBL" id="CP034235">
    <property type="protein sequence ID" value="QGQ96812.1"/>
    <property type="molecule type" value="Genomic_DNA"/>
</dbReference>
<evidence type="ECO:0000313" key="4">
    <source>
        <dbReference type="Proteomes" id="UP000426246"/>
    </source>
</evidence>
<feature type="chain" id="PRO_5038689338" description="GerMN domain-containing protein" evidence="1">
    <location>
        <begin position="22"/>
        <end position="182"/>
    </location>
</feature>
<accession>A0A6B8RMC1</accession>
<dbReference type="InterPro" id="IPR019606">
    <property type="entry name" value="GerMN"/>
</dbReference>
<reference evidence="4" key="1">
    <citation type="submission" date="2018-11" db="EMBL/GenBank/DDBJ databases">
        <title>Complete genome sequence of Paenibacillus sp. ML311-T8.</title>
        <authorList>
            <person name="Nam Y.-D."/>
            <person name="Kang J."/>
            <person name="Chung W.-H."/>
            <person name="Park Y.S."/>
        </authorList>
    </citation>
    <scope>NUCLEOTIDE SEQUENCE [LARGE SCALE GENOMIC DNA]</scope>
    <source>
        <strain evidence="4">ML311-T8</strain>
    </source>
</reference>
<evidence type="ECO:0000313" key="3">
    <source>
        <dbReference type="EMBL" id="QGQ96812.1"/>
    </source>
</evidence>
<dbReference type="Pfam" id="PF10646">
    <property type="entry name" value="Germane"/>
    <property type="match status" value="1"/>
</dbReference>
<keyword evidence="4" id="KW-1185">Reference proteome</keyword>
<organism evidence="3 4">
    <name type="scientific">Paenibacillus psychroresistens</name>
    <dbReference type="NCBI Taxonomy" id="1778678"/>
    <lineage>
        <taxon>Bacteria</taxon>
        <taxon>Bacillati</taxon>
        <taxon>Bacillota</taxon>
        <taxon>Bacilli</taxon>
        <taxon>Bacillales</taxon>
        <taxon>Paenibacillaceae</taxon>
        <taxon>Paenibacillus</taxon>
    </lineage>
</organism>
<gene>
    <name evidence="3" type="ORF">EHS13_18965</name>
</gene>
<keyword evidence="1" id="KW-0732">Signal</keyword>
<sequence>MSMYKKLMPLLVILSCILVLAGCGKTKEAVSAASTSPEVSATALPTPLATPEAAKPTLMNLYYGNEDGDALVSKEVSLASTSNLSAYIEVLNGLTKSPDDQSVALFDGFTFQSAELKGSTLTIDLTLPAEPQLGAPGEELLIESLKKTMFQFEEVQAIEVLVNGQKVESLLGHVDLPHPIAK</sequence>
<dbReference type="AlphaFoldDB" id="A0A6B8RMC1"/>
<proteinExistence type="predicted"/>
<dbReference type="KEGG" id="ppsc:EHS13_18965"/>